<dbReference type="AlphaFoldDB" id="A0A9E7R227"/>
<organism evidence="2 3">
    <name type="scientific">Salinirubellus salinus</name>
    <dbReference type="NCBI Taxonomy" id="1364945"/>
    <lineage>
        <taxon>Archaea</taxon>
        <taxon>Methanobacteriati</taxon>
        <taxon>Methanobacteriota</taxon>
        <taxon>Stenosarchaea group</taxon>
        <taxon>Halobacteria</taxon>
        <taxon>Halobacteriales</taxon>
        <taxon>Natronomonadaceae</taxon>
        <taxon>Salinirubellus</taxon>
    </lineage>
</organism>
<dbReference type="RefSeq" id="WP_260593201.1">
    <property type="nucleotide sequence ID" value="NZ_CP104003.1"/>
</dbReference>
<dbReference type="KEGG" id="ssai:N0B31_19080"/>
<accession>A0A9E7R227</accession>
<dbReference type="PANTHER" id="PTHR43355">
    <property type="entry name" value="FLAVIN REDUCTASE (NADPH)"/>
    <property type="match status" value="1"/>
</dbReference>
<dbReference type="Proteomes" id="UP001057580">
    <property type="component" value="Chromosome"/>
</dbReference>
<evidence type="ECO:0000313" key="2">
    <source>
        <dbReference type="EMBL" id="UWM54207.1"/>
    </source>
</evidence>
<name>A0A9E7R227_9EURY</name>
<dbReference type="Pfam" id="PF13460">
    <property type="entry name" value="NAD_binding_10"/>
    <property type="match status" value="1"/>
</dbReference>
<dbReference type="InterPro" id="IPR036291">
    <property type="entry name" value="NAD(P)-bd_dom_sf"/>
</dbReference>
<gene>
    <name evidence="2" type="ORF">N0B31_19080</name>
</gene>
<dbReference type="GO" id="GO:0042602">
    <property type="term" value="F:riboflavin reductase (NADPH) activity"/>
    <property type="evidence" value="ECO:0007669"/>
    <property type="project" value="TreeGrafter"/>
</dbReference>
<dbReference type="GO" id="GO:0004074">
    <property type="term" value="F:biliverdin reductase [NAD(P)H] activity"/>
    <property type="evidence" value="ECO:0007669"/>
    <property type="project" value="TreeGrafter"/>
</dbReference>
<feature type="domain" description="NAD(P)-binding" evidence="1">
    <location>
        <begin position="7"/>
        <end position="195"/>
    </location>
</feature>
<dbReference type="GeneID" id="74944572"/>
<dbReference type="InterPro" id="IPR016040">
    <property type="entry name" value="NAD(P)-bd_dom"/>
</dbReference>
<protein>
    <submittedName>
        <fullName evidence="2">NAD(P)H-binding protein</fullName>
    </submittedName>
</protein>
<keyword evidence="3" id="KW-1185">Reference proteome</keyword>
<sequence length="208" mass="21814">MRITVFGATGRTGVPFVRRALDAGHEVVAHARTPSKLPFSDERLVVVEGDVYTGEGVAEAIAGADAVVSLLGQTGDGPDDLLTVAGDHVTGAMAEHGVTRYVTLVGAGVREAGESPSLSGKVMGTLLRLVAKEVLADAEEHVRRVRATDLEWTVVRAPRLVDGDASGYRAGDIDLGFESVARADVAAFCLDCVEDDLHVREMPKVGPA</sequence>
<evidence type="ECO:0000313" key="3">
    <source>
        <dbReference type="Proteomes" id="UP001057580"/>
    </source>
</evidence>
<proteinExistence type="predicted"/>
<evidence type="ECO:0000259" key="1">
    <source>
        <dbReference type="Pfam" id="PF13460"/>
    </source>
</evidence>
<dbReference type="InterPro" id="IPR051606">
    <property type="entry name" value="Polyketide_Oxido-like"/>
</dbReference>
<dbReference type="SUPFAM" id="SSF51735">
    <property type="entry name" value="NAD(P)-binding Rossmann-fold domains"/>
    <property type="match status" value="1"/>
</dbReference>
<dbReference type="EMBL" id="CP104003">
    <property type="protein sequence ID" value="UWM54207.1"/>
    <property type="molecule type" value="Genomic_DNA"/>
</dbReference>
<dbReference type="Gene3D" id="3.40.50.720">
    <property type="entry name" value="NAD(P)-binding Rossmann-like Domain"/>
    <property type="match status" value="1"/>
</dbReference>
<reference evidence="2" key="1">
    <citation type="submission" date="2022-09" db="EMBL/GenBank/DDBJ databases">
        <title>Diverse halophilic archaea isolated from saline environments.</title>
        <authorList>
            <person name="Cui H.-L."/>
        </authorList>
    </citation>
    <scope>NUCLEOTIDE SEQUENCE</scope>
    <source>
        <strain evidence="2">ZS-35-S2</strain>
    </source>
</reference>
<dbReference type="PANTHER" id="PTHR43355:SF2">
    <property type="entry name" value="FLAVIN REDUCTASE (NADPH)"/>
    <property type="match status" value="1"/>
</dbReference>